<dbReference type="PATRIC" id="fig|1002367.3.peg.2171"/>
<comment type="caution">
    <text evidence="2">The sequence shown here is derived from an EMBL/GenBank/DDBJ whole genome shotgun (WGS) entry which is preliminary data.</text>
</comment>
<dbReference type="GeneID" id="78338098"/>
<evidence type="ECO:0000313" key="2">
    <source>
        <dbReference type="EMBL" id="EHJ36586.1"/>
    </source>
</evidence>
<protein>
    <recommendedName>
        <fullName evidence="4">Outer membrane insertion signal domain protein</fullName>
    </recommendedName>
</protein>
<feature type="signal peptide" evidence="1">
    <location>
        <begin position="1"/>
        <end position="22"/>
    </location>
</feature>
<dbReference type="HOGENOM" id="CLU_055766_0_0_10"/>
<dbReference type="eggNOG" id="ENOG502ZBK8">
    <property type="taxonomic scope" value="Bacteria"/>
</dbReference>
<dbReference type="Proteomes" id="UP000004407">
    <property type="component" value="Unassembled WGS sequence"/>
</dbReference>
<name>G6B1B8_9BACT</name>
<reference evidence="2 3" key="1">
    <citation type="submission" date="2011-08" db="EMBL/GenBank/DDBJ databases">
        <authorList>
            <person name="Weinstock G."/>
            <person name="Sodergren E."/>
            <person name="Clifton S."/>
            <person name="Fulton L."/>
            <person name="Fulton B."/>
            <person name="Courtney L."/>
            <person name="Fronick C."/>
            <person name="Harrison M."/>
            <person name="Strong C."/>
            <person name="Farmer C."/>
            <person name="Delahaunty K."/>
            <person name="Markovic C."/>
            <person name="Hall O."/>
            <person name="Minx P."/>
            <person name="Tomlinson C."/>
            <person name="Mitreva M."/>
            <person name="Hou S."/>
            <person name="Chen J."/>
            <person name="Wollam A."/>
            <person name="Pepin K.H."/>
            <person name="Johnson M."/>
            <person name="Bhonagiri V."/>
            <person name="Zhang X."/>
            <person name="Suruliraj S."/>
            <person name="Warren W."/>
            <person name="Chinwalla A."/>
            <person name="Mardis E.R."/>
            <person name="Wilson R.K."/>
        </authorList>
    </citation>
    <scope>NUCLEOTIDE SEQUENCE [LARGE SCALE GENOMIC DNA]</scope>
    <source>
        <strain evidence="2 3">DSM 18206</strain>
    </source>
</reference>
<evidence type="ECO:0000313" key="3">
    <source>
        <dbReference type="Proteomes" id="UP000004407"/>
    </source>
</evidence>
<sequence length="412" mass="46847">MKRLPTLLTAALLLLTTANAKAQVSVHIDSLLFENSHRIDSASCGELRLNFDALCFFRDNEYKGCLSKGYTLPGYRLQPTVSYQPLKNLRVEVGVSMLHYWGANKYPNLNYSDIATWKGDQTQTGFHLLPFFNVQLAVSRNFNLILGNIYGGANHRLIEPLYNQENALSADPEMGVQMQWQTKPLDFDVWVNWESFIFDKDTHQEAFTFGLSTRFKANRPERRTHVYFPLQVVMQHRGGEINPDAEQRQVKTWMNAAAGVGVTIHTDNSILTRLNAEADVAYYRQMTGALLPFDNGKGLYLKAEADIWRFCLRGAYWDSSKFISIFGNPLYGSVGIHNRDFQMQRNRTVCAQLSYAQELGKGFSWGVQADVFNTLPTDDFVVGDKVYNNNNKVSLAAGIYLRVKPSFLLKKF</sequence>
<proteinExistence type="predicted"/>
<evidence type="ECO:0008006" key="4">
    <source>
        <dbReference type="Google" id="ProtNLM"/>
    </source>
</evidence>
<dbReference type="EMBL" id="AFZZ01000238">
    <property type="protein sequence ID" value="EHJ36586.1"/>
    <property type="molecule type" value="Genomic_DNA"/>
</dbReference>
<keyword evidence="1" id="KW-0732">Signal</keyword>
<evidence type="ECO:0000256" key="1">
    <source>
        <dbReference type="SAM" id="SignalP"/>
    </source>
</evidence>
<feature type="chain" id="PRO_5003485577" description="Outer membrane insertion signal domain protein" evidence="1">
    <location>
        <begin position="23"/>
        <end position="412"/>
    </location>
</feature>
<accession>G6B1B8</accession>
<gene>
    <name evidence="2" type="ORF">HMPREF0673_02689</name>
</gene>
<dbReference type="RefSeq" id="WP_007902679.1">
    <property type="nucleotide sequence ID" value="NZ_JH379466.1"/>
</dbReference>
<dbReference type="AlphaFoldDB" id="G6B1B8"/>
<organism evidence="2 3">
    <name type="scientific">Leyella stercorea DSM 18206</name>
    <dbReference type="NCBI Taxonomy" id="1002367"/>
    <lineage>
        <taxon>Bacteria</taxon>
        <taxon>Pseudomonadati</taxon>
        <taxon>Bacteroidota</taxon>
        <taxon>Bacteroidia</taxon>
        <taxon>Bacteroidales</taxon>
        <taxon>Prevotellaceae</taxon>
        <taxon>Leyella</taxon>
    </lineage>
</organism>